<comment type="caution">
    <text evidence="11">The sequence shown here is derived from an EMBL/GenBank/DDBJ whole genome shotgun (WGS) entry which is preliminary data.</text>
</comment>
<evidence type="ECO:0000256" key="2">
    <source>
        <dbReference type="ARBA" id="ARBA00022516"/>
    </source>
</evidence>
<keyword evidence="9" id="KW-1208">Phospholipid metabolism</keyword>
<sequence length="113" mass="12311">MDIVMHLAAAYSLVLLGSYLIGSIPFSWIVTKLKTGEDLRKIGSGNVGGRNVYRATKSRNIAILAGILDLTRSVTAIATSYFIFKHFFEQGDTIPFWPDTDVIPSSFALTIAG</sequence>
<keyword evidence="8" id="KW-0594">Phospholipid biosynthesis</keyword>
<evidence type="ECO:0000256" key="5">
    <source>
        <dbReference type="ARBA" id="ARBA00022989"/>
    </source>
</evidence>
<protein>
    <recommendedName>
        <fullName evidence="12">Glycerol-3-phosphate acyltransferase</fullName>
    </recommendedName>
</protein>
<proteinExistence type="predicted"/>
<dbReference type="GO" id="GO:0043772">
    <property type="term" value="F:acyl-phosphate glycerol-3-phosphate acyltransferase activity"/>
    <property type="evidence" value="ECO:0007669"/>
    <property type="project" value="InterPro"/>
</dbReference>
<keyword evidence="2" id="KW-0444">Lipid biosynthesis</keyword>
<keyword evidence="5 10" id="KW-1133">Transmembrane helix</keyword>
<organism evidence="11">
    <name type="scientific">marine sediment metagenome</name>
    <dbReference type="NCBI Taxonomy" id="412755"/>
    <lineage>
        <taxon>unclassified sequences</taxon>
        <taxon>metagenomes</taxon>
        <taxon>ecological metagenomes</taxon>
    </lineage>
</organism>
<evidence type="ECO:0008006" key="12">
    <source>
        <dbReference type="Google" id="ProtNLM"/>
    </source>
</evidence>
<keyword evidence="1" id="KW-1003">Cell membrane</keyword>
<gene>
    <name evidence="11" type="ORF">S01H1_36255</name>
</gene>
<keyword evidence="6" id="KW-0443">Lipid metabolism</keyword>
<evidence type="ECO:0000256" key="9">
    <source>
        <dbReference type="ARBA" id="ARBA00023264"/>
    </source>
</evidence>
<keyword evidence="3" id="KW-0808">Transferase</keyword>
<evidence type="ECO:0000256" key="6">
    <source>
        <dbReference type="ARBA" id="ARBA00023098"/>
    </source>
</evidence>
<keyword evidence="7 10" id="KW-0472">Membrane</keyword>
<evidence type="ECO:0000256" key="8">
    <source>
        <dbReference type="ARBA" id="ARBA00023209"/>
    </source>
</evidence>
<keyword evidence="4 10" id="KW-0812">Transmembrane</keyword>
<evidence type="ECO:0000256" key="3">
    <source>
        <dbReference type="ARBA" id="ARBA00022679"/>
    </source>
</evidence>
<dbReference type="EMBL" id="BARS01022705">
    <property type="protein sequence ID" value="GAG03060.1"/>
    <property type="molecule type" value="Genomic_DNA"/>
</dbReference>
<dbReference type="PANTHER" id="PTHR30309">
    <property type="entry name" value="INNER MEMBRANE PROTEIN YGIH"/>
    <property type="match status" value="1"/>
</dbReference>
<evidence type="ECO:0000256" key="7">
    <source>
        <dbReference type="ARBA" id="ARBA00023136"/>
    </source>
</evidence>
<dbReference type="InterPro" id="IPR003811">
    <property type="entry name" value="G3P_acylTferase_PlsY"/>
</dbReference>
<feature type="transmembrane region" description="Helical" evidence="10">
    <location>
        <begin position="6"/>
        <end position="31"/>
    </location>
</feature>
<accession>X0UBX3</accession>
<feature type="non-terminal residue" evidence="11">
    <location>
        <position position="113"/>
    </location>
</feature>
<evidence type="ECO:0000313" key="11">
    <source>
        <dbReference type="EMBL" id="GAG03060.1"/>
    </source>
</evidence>
<dbReference type="AlphaFoldDB" id="X0UBX3"/>
<evidence type="ECO:0000256" key="4">
    <source>
        <dbReference type="ARBA" id="ARBA00022692"/>
    </source>
</evidence>
<dbReference type="GO" id="GO:0005886">
    <property type="term" value="C:plasma membrane"/>
    <property type="evidence" value="ECO:0007669"/>
    <property type="project" value="InterPro"/>
</dbReference>
<dbReference type="Pfam" id="PF02660">
    <property type="entry name" value="G3P_acyltransf"/>
    <property type="match status" value="1"/>
</dbReference>
<evidence type="ECO:0000256" key="10">
    <source>
        <dbReference type="SAM" id="Phobius"/>
    </source>
</evidence>
<dbReference type="GO" id="GO:0008654">
    <property type="term" value="P:phospholipid biosynthetic process"/>
    <property type="evidence" value="ECO:0007669"/>
    <property type="project" value="UniProtKB-KW"/>
</dbReference>
<evidence type="ECO:0000256" key="1">
    <source>
        <dbReference type="ARBA" id="ARBA00022475"/>
    </source>
</evidence>
<name>X0UBX3_9ZZZZ</name>
<dbReference type="SMART" id="SM01207">
    <property type="entry name" value="G3P_acyltransf"/>
    <property type="match status" value="1"/>
</dbReference>
<reference evidence="11" key="1">
    <citation type="journal article" date="2014" name="Front. Microbiol.">
        <title>High frequency of phylogenetically diverse reductive dehalogenase-homologous genes in deep subseafloor sedimentary metagenomes.</title>
        <authorList>
            <person name="Kawai M."/>
            <person name="Futagami T."/>
            <person name="Toyoda A."/>
            <person name="Takaki Y."/>
            <person name="Nishi S."/>
            <person name="Hori S."/>
            <person name="Arai W."/>
            <person name="Tsubouchi T."/>
            <person name="Morono Y."/>
            <person name="Uchiyama I."/>
            <person name="Ito T."/>
            <person name="Fujiyama A."/>
            <person name="Inagaki F."/>
            <person name="Takami H."/>
        </authorList>
    </citation>
    <scope>NUCLEOTIDE SEQUENCE</scope>
    <source>
        <strain evidence="11">Expedition CK06-06</strain>
    </source>
</reference>
<dbReference type="PANTHER" id="PTHR30309:SF0">
    <property type="entry name" value="GLYCEROL-3-PHOSPHATE ACYLTRANSFERASE-RELATED"/>
    <property type="match status" value="1"/>
</dbReference>